<proteinExistence type="predicted"/>
<feature type="region of interest" description="Disordered" evidence="4">
    <location>
        <begin position="551"/>
        <end position="571"/>
    </location>
</feature>
<organism evidence="5 6">
    <name type="scientific">Rhypophila decipiens</name>
    <dbReference type="NCBI Taxonomy" id="261697"/>
    <lineage>
        <taxon>Eukaryota</taxon>
        <taxon>Fungi</taxon>
        <taxon>Dikarya</taxon>
        <taxon>Ascomycota</taxon>
        <taxon>Pezizomycotina</taxon>
        <taxon>Sordariomycetes</taxon>
        <taxon>Sordariomycetidae</taxon>
        <taxon>Sordariales</taxon>
        <taxon>Naviculisporaceae</taxon>
        <taxon>Rhypophila</taxon>
    </lineage>
</organism>
<dbReference type="PROSITE" id="PS50088">
    <property type="entry name" value="ANK_REPEAT"/>
    <property type="match status" value="2"/>
</dbReference>
<keyword evidence="6" id="KW-1185">Reference proteome</keyword>
<gene>
    <name evidence="5" type="ORF">QBC37DRAFT_463464</name>
</gene>
<evidence type="ECO:0000256" key="2">
    <source>
        <dbReference type="ARBA" id="ARBA00023043"/>
    </source>
</evidence>
<feature type="repeat" description="ANK" evidence="3">
    <location>
        <begin position="447"/>
        <end position="479"/>
    </location>
</feature>
<comment type="caution">
    <text evidence="5">The sequence shown here is derived from an EMBL/GenBank/DDBJ whole genome shotgun (WGS) entry which is preliminary data.</text>
</comment>
<evidence type="ECO:0000313" key="5">
    <source>
        <dbReference type="EMBL" id="KAK4213717.1"/>
    </source>
</evidence>
<dbReference type="Gene3D" id="1.25.40.20">
    <property type="entry name" value="Ankyrin repeat-containing domain"/>
    <property type="match status" value="1"/>
</dbReference>
<dbReference type="EMBL" id="MU858104">
    <property type="protein sequence ID" value="KAK4213717.1"/>
    <property type="molecule type" value="Genomic_DNA"/>
</dbReference>
<evidence type="ECO:0000256" key="1">
    <source>
        <dbReference type="ARBA" id="ARBA00022737"/>
    </source>
</evidence>
<feature type="compositionally biased region" description="Basic and acidic residues" evidence="4">
    <location>
        <begin position="551"/>
        <end position="565"/>
    </location>
</feature>
<keyword evidence="1" id="KW-0677">Repeat</keyword>
<sequence length="598" mass="66565">MDPLSIVGFVVGLSTSMRNLVAAVTWIKSLRNAPLEVFDLQNELETVRGYLAALEPVLSPLTTDEDVLTQVALRQIDSCLKALSKDVDSLQDTSSGLMNRQKTTLHTVRKLKWNQYKDTIMVHRDKIRRRRMDLAQAIGLLHTAQSQSHTALVLRIQTANEQRLEALQEVILTSAETTQASIDGLSVDRETPNSSVSATATTSTSSITINAATQRRCQRGFSSSTTSFKLRYHRLGALRSQFASDNHELTQIQSIILETGNSLFRGIHNQEPRTWARAYRALHDPSVFNRYPEFVQICRRFLALCGKEEDDNKAGADIEEPAHLGILVTPLFSAVMRGYCSVVSNLISAGADVRRHRPLENGATLIPASTMSGEISEEMTRLLLLNGADPNERKKETGWSALHTLHEAGDFNWTTWENGRRRITGTGAKKMEYLIQAGADINLVDWAGQSPLLYQIRHNEAGYIRGLLEHGADVGVLDKDGRGLLHSMGMYAMGKTIKVFREFHGEICAKDGNENDGHANGFADLLVALKDKMGMTASEYFRERVDTMAESHADGVGRPNERDAQISRSVPQPLSKEDIMEWVLLMEDLQTCRSGRHV</sequence>
<reference evidence="5" key="2">
    <citation type="submission" date="2023-05" db="EMBL/GenBank/DDBJ databases">
        <authorList>
            <consortium name="Lawrence Berkeley National Laboratory"/>
            <person name="Steindorff A."/>
            <person name="Hensen N."/>
            <person name="Bonometti L."/>
            <person name="Westerberg I."/>
            <person name="Brannstrom I.O."/>
            <person name="Guillou S."/>
            <person name="Cros-Aarteil S."/>
            <person name="Calhoun S."/>
            <person name="Haridas S."/>
            <person name="Kuo A."/>
            <person name="Mondo S."/>
            <person name="Pangilinan J."/>
            <person name="Riley R."/>
            <person name="Labutti K."/>
            <person name="Andreopoulos B."/>
            <person name="Lipzen A."/>
            <person name="Chen C."/>
            <person name="Yanf M."/>
            <person name="Daum C."/>
            <person name="Ng V."/>
            <person name="Clum A."/>
            <person name="Ohm R."/>
            <person name="Martin F."/>
            <person name="Silar P."/>
            <person name="Natvig D."/>
            <person name="Lalanne C."/>
            <person name="Gautier V."/>
            <person name="Ament-Velasquez S.L."/>
            <person name="Kruys A."/>
            <person name="Hutchinson M.I."/>
            <person name="Powell A.J."/>
            <person name="Barry K."/>
            <person name="Miller A.N."/>
            <person name="Grigoriev I.V."/>
            <person name="Debuchy R."/>
            <person name="Gladieux P."/>
            <person name="Thoren M.H."/>
            <person name="Johannesson H."/>
        </authorList>
    </citation>
    <scope>NUCLEOTIDE SEQUENCE</scope>
    <source>
        <strain evidence="5">PSN293</strain>
    </source>
</reference>
<dbReference type="InterPro" id="IPR036770">
    <property type="entry name" value="Ankyrin_rpt-contain_sf"/>
</dbReference>
<dbReference type="PANTHER" id="PTHR24189">
    <property type="entry name" value="MYOTROPHIN"/>
    <property type="match status" value="1"/>
</dbReference>
<dbReference type="Proteomes" id="UP001301769">
    <property type="component" value="Unassembled WGS sequence"/>
</dbReference>
<dbReference type="SUPFAM" id="SSF48403">
    <property type="entry name" value="Ankyrin repeat"/>
    <property type="match status" value="1"/>
</dbReference>
<accession>A0AAN6YCV7</accession>
<dbReference type="InterPro" id="IPR050745">
    <property type="entry name" value="Multifunctional_regulatory"/>
</dbReference>
<name>A0AAN6YCV7_9PEZI</name>
<dbReference type="AlphaFoldDB" id="A0AAN6YCV7"/>
<evidence type="ECO:0000256" key="4">
    <source>
        <dbReference type="SAM" id="MobiDB-lite"/>
    </source>
</evidence>
<dbReference type="InterPro" id="IPR002110">
    <property type="entry name" value="Ankyrin_rpt"/>
</dbReference>
<reference evidence="5" key="1">
    <citation type="journal article" date="2023" name="Mol. Phylogenet. Evol.">
        <title>Genome-scale phylogeny and comparative genomics of the fungal order Sordariales.</title>
        <authorList>
            <person name="Hensen N."/>
            <person name="Bonometti L."/>
            <person name="Westerberg I."/>
            <person name="Brannstrom I.O."/>
            <person name="Guillou S."/>
            <person name="Cros-Aarteil S."/>
            <person name="Calhoun S."/>
            <person name="Haridas S."/>
            <person name="Kuo A."/>
            <person name="Mondo S."/>
            <person name="Pangilinan J."/>
            <person name="Riley R."/>
            <person name="LaButti K."/>
            <person name="Andreopoulos B."/>
            <person name="Lipzen A."/>
            <person name="Chen C."/>
            <person name="Yan M."/>
            <person name="Daum C."/>
            <person name="Ng V."/>
            <person name="Clum A."/>
            <person name="Steindorff A."/>
            <person name="Ohm R.A."/>
            <person name="Martin F."/>
            <person name="Silar P."/>
            <person name="Natvig D.O."/>
            <person name="Lalanne C."/>
            <person name="Gautier V."/>
            <person name="Ament-Velasquez S.L."/>
            <person name="Kruys A."/>
            <person name="Hutchinson M.I."/>
            <person name="Powell A.J."/>
            <person name="Barry K."/>
            <person name="Miller A.N."/>
            <person name="Grigoriev I.V."/>
            <person name="Debuchy R."/>
            <person name="Gladieux P."/>
            <person name="Hiltunen Thoren M."/>
            <person name="Johannesson H."/>
        </authorList>
    </citation>
    <scope>NUCLEOTIDE SEQUENCE</scope>
    <source>
        <strain evidence="5">PSN293</strain>
    </source>
</reference>
<keyword evidence="2 3" id="KW-0040">ANK repeat</keyword>
<evidence type="ECO:0000313" key="6">
    <source>
        <dbReference type="Proteomes" id="UP001301769"/>
    </source>
</evidence>
<dbReference type="PROSITE" id="PS50297">
    <property type="entry name" value="ANK_REP_REGION"/>
    <property type="match status" value="1"/>
</dbReference>
<evidence type="ECO:0000256" key="3">
    <source>
        <dbReference type="PROSITE-ProRule" id="PRU00023"/>
    </source>
</evidence>
<dbReference type="SMART" id="SM00248">
    <property type="entry name" value="ANK"/>
    <property type="match status" value="4"/>
</dbReference>
<protein>
    <submittedName>
        <fullName evidence="5">Ankyrin repeat-containing domain protein</fullName>
    </submittedName>
</protein>
<feature type="repeat" description="ANK" evidence="3">
    <location>
        <begin position="361"/>
        <end position="395"/>
    </location>
</feature>